<name>A0ABU8M675_9PSEU</name>
<dbReference type="Proteomes" id="UP001369736">
    <property type="component" value="Unassembled WGS sequence"/>
</dbReference>
<keyword evidence="2" id="KW-1185">Reference proteome</keyword>
<dbReference type="RefSeq" id="WP_337703923.1">
    <property type="nucleotide sequence ID" value="NZ_JBBEGM010000006.1"/>
</dbReference>
<sequence length="119" mass="12434">MRKTLRALQDKALRGAAGAAVVAAVIVAGGVAGAGVADAGPYRQGCSAWVHTTSPWTGGGTAVCTGGPRSVAWRVTVLCKHKYNWHGGRFIDGPWTTTSHSFAGCGWNEVPLHARYSTR</sequence>
<organism evidence="1 2">
    <name type="scientific">Actinomycetospora flava</name>
    <dbReference type="NCBI Taxonomy" id="3129232"/>
    <lineage>
        <taxon>Bacteria</taxon>
        <taxon>Bacillati</taxon>
        <taxon>Actinomycetota</taxon>
        <taxon>Actinomycetes</taxon>
        <taxon>Pseudonocardiales</taxon>
        <taxon>Pseudonocardiaceae</taxon>
        <taxon>Actinomycetospora</taxon>
    </lineage>
</organism>
<comment type="caution">
    <text evidence="1">The sequence shown here is derived from an EMBL/GenBank/DDBJ whole genome shotgun (WGS) entry which is preliminary data.</text>
</comment>
<gene>
    <name evidence="1" type="ORF">WCD58_15325</name>
</gene>
<dbReference type="EMBL" id="JBBEGM010000006">
    <property type="protein sequence ID" value="MEJ2862542.1"/>
    <property type="molecule type" value="Genomic_DNA"/>
</dbReference>
<evidence type="ECO:0000313" key="2">
    <source>
        <dbReference type="Proteomes" id="UP001369736"/>
    </source>
</evidence>
<protein>
    <recommendedName>
        <fullName evidence="3">Secreted protein</fullName>
    </recommendedName>
</protein>
<evidence type="ECO:0008006" key="3">
    <source>
        <dbReference type="Google" id="ProtNLM"/>
    </source>
</evidence>
<evidence type="ECO:0000313" key="1">
    <source>
        <dbReference type="EMBL" id="MEJ2862542.1"/>
    </source>
</evidence>
<proteinExistence type="predicted"/>
<accession>A0ABU8M675</accession>
<reference evidence="1 2" key="1">
    <citation type="submission" date="2024-03" db="EMBL/GenBank/DDBJ databases">
        <title>Actinomycetospora sp. OC33-EN07, a novel actinomycete isolated from wild orchid (Aerides multiflora).</title>
        <authorList>
            <person name="Suriyachadkun C."/>
        </authorList>
    </citation>
    <scope>NUCLEOTIDE SEQUENCE [LARGE SCALE GENOMIC DNA]</scope>
    <source>
        <strain evidence="1 2">OC33-EN07</strain>
    </source>
</reference>